<proteinExistence type="predicted"/>
<accession>A0A1H9BBJ2</accession>
<feature type="transmembrane region" description="Helical" evidence="1">
    <location>
        <begin position="13"/>
        <end position="33"/>
    </location>
</feature>
<dbReference type="PANTHER" id="PTHR23534:SF1">
    <property type="entry name" value="MAJOR FACILITATOR SUPERFAMILY PROTEIN"/>
    <property type="match status" value="1"/>
</dbReference>
<keyword evidence="1" id="KW-0812">Transmembrane</keyword>
<evidence type="ECO:0000313" key="2">
    <source>
        <dbReference type="EMBL" id="SEP86239.1"/>
    </source>
</evidence>
<name>A0A1H9BBJ2_9BACI</name>
<protein>
    <submittedName>
        <fullName evidence="2">Uncharacterized protein</fullName>
    </submittedName>
</protein>
<reference evidence="2 3" key="1">
    <citation type="submission" date="2016-10" db="EMBL/GenBank/DDBJ databases">
        <authorList>
            <person name="Varghese N."/>
            <person name="Submissions S."/>
        </authorList>
    </citation>
    <scope>NUCLEOTIDE SEQUENCE [LARGE SCALE GENOMIC DNA]</scope>
    <source>
        <strain evidence="2 3">TC-13</strain>
    </source>
</reference>
<sequence>MGRFALLIGIPPLAGPFILSSIAFGRVSAFILLRPDPLKIATMIEANRQENELGNKTESLNKNALNKRGLTVGATVMVLTQIVMVAIMRMTPVHMKPHGHGLSEVGIVIGFHVDAMYLPSIVTVILVL</sequence>
<dbReference type="EMBL" id="FOEL01000002">
    <property type="protein sequence ID" value="SEP86239.1"/>
    <property type="molecule type" value="Genomic_DNA"/>
</dbReference>
<gene>
    <name evidence="2" type="ORF">SAMN02787113_00752</name>
</gene>
<dbReference type="Proteomes" id="UP000199410">
    <property type="component" value="Unassembled WGS sequence"/>
</dbReference>
<evidence type="ECO:0000256" key="1">
    <source>
        <dbReference type="SAM" id="Phobius"/>
    </source>
</evidence>
<feature type="transmembrane region" description="Helical" evidence="1">
    <location>
        <begin position="107"/>
        <end position="127"/>
    </location>
</feature>
<dbReference type="PANTHER" id="PTHR23534">
    <property type="entry name" value="MFS PERMEASE"/>
    <property type="match status" value="1"/>
</dbReference>
<feature type="transmembrane region" description="Helical" evidence="1">
    <location>
        <begin position="69"/>
        <end position="87"/>
    </location>
</feature>
<comment type="caution">
    <text evidence="2">The sequence shown here is derived from an EMBL/GenBank/DDBJ whole genome shotgun (WGS) entry which is preliminary data.</text>
</comment>
<dbReference type="AlphaFoldDB" id="A0A1H9BBJ2"/>
<organism evidence="2 3">
    <name type="scientific">Lysinibacillus fusiformis</name>
    <dbReference type="NCBI Taxonomy" id="28031"/>
    <lineage>
        <taxon>Bacteria</taxon>
        <taxon>Bacillati</taxon>
        <taxon>Bacillota</taxon>
        <taxon>Bacilli</taxon>
        <taxon>Bacillales</taxon>
        <taxon>Bacillaceae</taxon>
        <taxon>Lysinibacillus</taxon>
    </lineage>
</organism>
<keyword evidence="1" id="KW-0472">Membrane</keyword>
<evidence type="ECO:0000313" key="3">
    <source>
        <dbReference type="Proteomes" id="UP000199410"/>
    </source>
</evidence>
<keyword evidence="1" id="KW-1133">Transmembrane helix</keyword>